<gene>
    <name evidence="2" type="ORF">MAR_002342</name>
</gene>
<dbReference type="Pfam" id="PF13910">
    <property type="entry name" value="DUF4209"/>
    <property type="match status" value="1"/>
</dbReference>
<dbReference type="Proteomes" id="UP001164746">
    <property type="component" value="Chromosome 11"/>
</dbReference>
<keyword evidence="3" id="KW-1185">Reference proteome</keyword>
<feature type="domain" description="DUF4209" evidence="1">
    <location>
        <begin position="52"/>
        <end position="122"/>
    </location>
</feature>
<proteinExistence type="predicted"/>
<dbReference type="PANTHER" id="PTHR31701">
    <property type="entry name" value="ENDOPLASMIC RETICULUM MEMBRANE-ASSOCIATED RNA DEGRADATION PROTEIN"/>
    <property type="match status" value="1"/>
</dbReference>
<dbReference type="InterPro" id="IPR039635">
    <property type="entry name" value="ERMARD"/>
</dbReference>
<sequence>NAEDEPSVYFPACVTSLAPILTSVLAEIWRDMFTHNPVDEVTALLVTSAVLERALGDVYMLKGPAPFPSMLKDLLVTEQLMEILGEDVICILRPVMGPPNSLNLRNVAWHGFPFSGQIPARYGESSTLLLYYLEHGLRLVFATANNCENRILTAEILEVCVAVM</sequence>
<evidence type="ECO:0000313" key="2">
    <source>
        <dbReference type="EMBL" id="WAR20504.1"/>
    </source>
</evidence>
<protein>
    <submittedName>
        <fullName evidence="2">EMARD-like protein</fullName>
    </submittedName>
</protein>
<dbReference type="EMBL" id="CP111022">
    <property type="protein sequence ID" value="WAR20504.1"/>
    <property type="molecule type" value="Genomic_DNA"/>
</dbReference>
<evidence type="ECO:0000313" key="3">
    <source>
        <dbReference type="Proteomes" id="UP001164746"/>
    </source>
</evidence>
<evidence type="ECO:0000259" key="1">
    <source>
        <dbReference type="Pfam" id="PF13910"/>
    </source>
</evidence>
<reference evidence="2" key="1">
    <citation type="submission" date="2022-11" db="EMBL/GenBank/DDBJ databases">
        <title>Centuries of genome instability and evolution in soft-shell clam transmissible cancer (bioRxiv).</title>
        <authorList>
            <person name="Hart S.F.M."/>
            <person name="Yonemitsu M.A."/>
            <person name="Giersch R.M."/>
            <person name="Beal B.F."/>
            <person name="Arriagada G."/>
            <person name="Davis B.W."/>
            <person name="Ostrander E.A."/>
            <person name="Goff S.P."/>
            <person name="Metzger M.J."/>
        </authorList>
    </citation>
    <scope>NUCLEOTIDE SEQUENCE</scope>
    <source>
        <strain evidence="2">MELC-2E11</strain>
        <tissue evidence="2">Siphon/mantle</tissue>
    </source>
</reference>
<dbReference type="PANTHER" id="PTHR31701:SF2">
    <property type="entry name" value="ENDOPLASMIC RETICULUM MEMBRANE-ASSOCIATED RNA DEGRADATION PROTEIN"/>
    <property type="match status" value="1"/>
</dbReference>
<feature type="non-terminal residue" evidence="2">
    <location>
        <position position="164"/>
    </location>
</feature>
<name>A0ABY7FGH9_MYAAR</name>
<dbReference type="InterPro" id="IPR025209">
    <property type="entry name" value="DUF4209"/>
</dbReference>
<accession>A0ABY7FGH9</accession>
<organism evidence="2 3">
    <name type="scientific">Mya arenaria</name>
    <name type="common">Soft-shell clam</name>
    <dbReference type="NCBI Taxonomy" id="6604"/>
    <lineage>
        <taxon>Eukaryota</taxon>
        <taxon>Metazoa</taxon>
        <taxon>Spiralia</taxon>
        <taxon>Lophotrochozoa</taxon>
        <taxon>Mollusca</taxon>
        <taxon>Bivalvia</taxon>
        <taxon>Autobranchia</taxon>
        <taxon>Heteroconchia</taxon>
        <taxon>Euheterodonta</taxon>
        <taxon>Imparidentia</taxon>
        <taxon>Neoheterodontei</taxon>
        <taxon>Myida</taxon>
        <taxon>Myoidea</taxon>
        <taxon>Myidae</taxon>
        <taxon>Mya</taxon>
    </lineage>
</organism>